<dbReference type="EMBL" id="JANPWZ010000022">
    <property type="protein sequence ID" value="KAJ3580208.1"/>
    <property type="molecule type" value="Genomic_DNA"/>
</dbReference>
<protein>
    <recommendedName>
        <fullName evidence="1">CHAT domain-containing protein</fullName>
    </recommendedName>
</protein>
<organism evidence="2 3">
    <name type="scientific">Xylaria arbuscula</name>
    <dbReference type="NCBI Taxonomy" id="114810"/>
    <lineage>
        <taxon>Eukaryota</taxon>
        <taxon>Fungi</taxon>
        <taxon>Dikarya</taxon>
        <taxon>Ascomycota</taxon>
        <taxon>Pezizomycotina</taxon>
        <taxon>Sordariomycetes</taxon>
        <taxon>Xylariomycetidae</taxon>
        <taxon>Xylariales</taxon>
        <taxon>Xylariaceae</taxon>
        <taxon>Xylaria</taxon>
    </lineage>
</organism>
<accession>A0A9W8TR57</accession>
<evidence type="ECO:0000313" key="2">
    <source>
        <dbReference type="EMBL" id="KAJ3580208.1"/>
    </source>
</evidence>
<dbReference type="InterPro" id="IPR024983">
    <property type="entry name" value="CHAT_dom"/>
</dbReference>
<gene>
    <name evidence="2" type="ORF">NPX13_g349</name>
</gene>
<name>A0A9W8TR57_9PEZI</name>
<comment type="caution">
    <text evidence="2">The sequence shown here is derived from an EMBL/GenBank/DDBJ whole genome shotgun (WGS) entry which is preliminary data.</text>
</comment>
<dbReference type="Proteomes" id="UP001148614">
    <property type="component" value="Unassembled WGS sequence"/>
</dbReference>
<proteinExistence type="predicted"/>
<dbReference type="AlphaFoldDB" id="A0A9W8TR57"/>
<sequence length="688" mass="79417">MSPNRTIDIHEVEATSSTSNNERTCFVKVVIDGICIYESLEIRDPFEEDDKKLYDWYLEKYPLPLPEAATPDEVYSQQDKVHEIQCRANKFQTKLERYGEQLRKALLIEASAFLNIQRLHINIWEAQSPSQRRPSFGIHQILWESLEQPQLWISTSILSSRIDVAVRRIVLAPPSSGVPWESRPVTRESPLRVLLVIARDLGKTAKNKYEDLIPHIAQIHLLSVQDDLVPLWSSHQVELHIARPGSYSALEERLSNEKRGYFDLVHFDLHGDTNGDPKNAYLRFASSRIDETGLDDRRAEEVADLLARTGVRCVATNACRTAVSYDRREANMCQIFIDKGISHVSGMSHNICTDAIDLFYSGFYRALITKGFKFAEAASQGRRRLRLEKRRNYVASKQLVDWCVPVTYMCPDGQVCGQDYTPFAIPSTLQMFRSLSLYFRNLYRRLKLQKLASMIPGISSTTQSRLRATKSSNALCSSSFSPRNIYGTRDDSSLVPKATLPKLDINILDFEKHLIHHGTVYFHGPDHDQNVETMLRLGLLWCRTNFVERVIYVRARQYLEEHPKHYIIQWDRNTPFKKESPQPINFDFLELSSPHKKLAIVIQGIHELYPDDEERTAAERDRVVLARQRLENFLMVDVASRVEEKNMYVVITGKKDAGWWENSAEVGLWGQPFWRGDPIMEHMRNDTF</sequence>
<reference evidence="2" key="1">
    <citation type="submission" date="2022-07" db="EMBL/GenBank/DDBJ databases">
        <title>Genome Sequence of Xylaria arbuscula.</title>
        <authorList>
            <person name="Buettner E."/>
        </authorList>
    </citation>
    <scope>NUCLEOTIDE SEQUENCE</scope>
    <source>
        <strain evidence="2">VT107</strain>
    </source>
</reference>
<feature type="domain" description="CHAT" evidence="1">
    <location>
        <begin position="234"/>
        <end position="402"/>
    </location>
</feature>
<evidence type="ECO:0000313" key="3">
    <source>
        <dbReference type="Proteomes" id="UP001148614"/>
    </source>
</evidence>
<evidence type="ECO:0000259" key="1">
    <source>
        <dbReference type="Pfam" id="PF12770"/>
    </source>
</evidence>
<dbReference type="Pfam" id="PF12770">
    <property type="entry name" value="CHAT"/>
    <property type="match status" value="1"/>
</dbReference>
<keyword evidence="3" id="KW-1185">Reference proteome</keyword>